<dbReference type="InterPro" id="IPR016035">
    <property type="entry name" value="Acyl_Trfase/lysoPLipase"/>
</dbReference>
<dbReference type="Gene3D" id="3.30.70.3290">
    <property type="match status" value="1"/>
</dbReference>
<dbReference type="InterPro" id="IPR029058">
    <property type="entry name" value="AB_hydrolase_fold"/>
</dbReference>
<dbReference type="Pfam" id="PF02801">
    <property type="entry name" value="Ketoacyl-synt_C"/>
    <property type="match status" value="1"/>
</dbReference>
<feature type="compositionally biased region" description="Low complexity" evidence="8">
    <location>
        <begin position="462"/>
        <end position="478"/>
    </location>
</feature>
<dbReference type="InterPro" id="IPR041618">
    <property type="entry name" value="PKS_DE"/>
</dbReference>
<dbReference type="SMART" id="SM01294">
    <property type="entry name" value="PKS_PP_betabranch"/>
    <property type="match status" value="1"/>
</dbReference>
<dbReference type="PROSITE" id="PS52004">
    <property type="entry name" value="KS3_2"/>
    <property type="match status" value="1"/>
</dbReference>
<keyword evidence="7" id="KW-0012">Acyltransferase</keyword>
<keyword evidence="4 11" id="KW-0808">Transferase</keyword>
<name>A0A7W9ICQ3_9ACTN</name>
<dbReference type="InterPro" id="IPR036291">
    <property type="entry name" value="NAD(P)-bd_dom_sf"/>
</dbReference>
<dbReference type="Pfam" id="PF18369">
    <property type="entry name" value="PKS_DE"/>
    <property type="match status" value="1"/>
</dbReference>
<dbReference type="InterPro" id="IPR032821">
    <property type="entry name" value="PKS_assoc"/>
</dbReference>
<dbReference type="Gene3D" id="6.10.140.1830">
    <property type="match status" value="1"/>
</dbReference>
<dbReference type="CDD" id="cd00833">
    <property type="entry name" value="PKS"/>
    <property type="match status" value="1"/>
</dbReference>
<dbReference type="Pfam" id="PF00975">
    <property type="entry name" value="Thioesterase"/>
    <property type="match status" value="1"/>
</dbReference>
<dbReference type="Pfam" id="PF22621">
    <property type="entry name" value="CurL-like_PKS_C"/>
    <property type="match status" value="1"/>
</dbReference>
<evidence type="ECO:0000256" key="8">
    <source>
        <dbReference type="SAM" id="MobiDB-lite"/>
    </source>
</evidence>
<dbReference type="InterPro" id="IPR018201">
    <property type="entry name" value="Ketoacyl_synth_AS"/>
</dbReference>
<keyword evidence="3" id="KW-0597">Phosphoprotein</keyword>
<dbReference type="PROSITE" id="PS00606">
    <property type="entry name" value="KS3_1"/>
    <property type="match status" value="1"/>
</dbReference>
<dbReference type="SUPFAM" id="SSF51735">
    <property type="entry name" value="NAD(P)-binding Rossmann-fold domains"/>
    <property type="match status" value="2"/>
</dbReference>
<feature type="domain" description="Ketosynthase family 3 (KS3)" evidence="10">
    <location>
        <begin position="33"/>
        <end position="459"/>
    </location>
</feature>
<dbReference type="InterPro" id="IPR050091">
    <property type="entry name" value="PKS_NRPS_Biosynth_Enz"/>
</dbReference>
<evidence type="ECO:0000256" key="5">
    <source>
        <dbReference type="ARBA" id="ARBA00023194"/>
    </source>
</evidence>
<dbReference type="GO" id="GO:0006633">
    <property type="term" value="P:fatty acid biosynthetic process"/>
    <property type="evidence" value="ECO:0007669"/>
    <property type="project" value="InterPro"/>
</dbReference>
<dbReference type="PANTHER" id="PTHR43775:SF51">
    <property type="entry name" value="INACTIVE PHENOLPHTHIOCEROL SYNTHESIS POLYKETIDE SYNTHASE TYPE I PKS1-RELATED"/>
    <property type="match status" value="1"/>
</dbReference>
<dbReference type="PROSITE" id="PS00012">
    <property type="entry name" value="PHOSPHOPANTETHEINE"/>
    <property type="match status" value="1"/>
</dbReference>
<dbReference type="SMART" id="SM00823">
    <property type="entry name" value="PKS_PP"/>
    <property type="match status" value="1"/>
</dbReference>
<dbReference type="InterPro" id="IPR015083">
    <property type="entry name" value="NorB/c/GfsB-D-like_docking"/>
</dbReference>
<dbReference type="SUPFAM" id="SSF52151">
    <property type="entry name" value="FabD/lysophospholipase-like"/>
    <property type="match status" value="1"/>
</dbReference>
<dbReference type="Gene3D" id="1.10.1200.10">
    <property type="entry name" value="ACP-like"/>
    <property type="match status" value="1"/>
</dbReference>
<dbReference type="InterPro" id="IPR014043">
    <property type="entry name" value="Acyl_transferase_dom"/>
</dbReference>
<evidence type="ECO:0000256" key="3">
    <source>
        <dbReference type="ARBA" id="ARBA00022553"/>
    </source>
</evidence>
<dbReference type="InterPro" id="IPR036736">
    <property type="entry name" value="ACP-like_sf"/>
</dbReference>
<dbReference type="InterPro" id="IPR016039">
    <property type="entry name" value="Thiolase-like"/>
</dbReference>
<dbReference type="InterPro" id="IPR001227">
    <property type="entry name" value="Ac_transferase_dom_sf"/>
</dbReference>
<dbReference type="InterPro" id="IPR020806">
    <property type="entry name" value="PKS_PP-bd"/>
</dbReference>
<dbReference type="PANTHER" id="PTHR43775">
    <property type="entry name" value="FATTY ACID SYNTHASE"/>
    <property type="match status" value="1"/>
</dbReference>
<dbReference type="Proteomes" id="UP000540685">
    <property type="component" value="Unassembled WGS sequence"/>
</dbReference>
<dbReference type="EMBL" id="JACHMP010000001">
    <property type="protein sequence ID" value="MBB5818105.1"/>
    <property type="molecule type" value="Genomic_DNA"/>
</dbReference>
<dbReference type="InterPro" id="IPR014031">
    <property type="entry name" value="Ketoacyl_synth_C"/>
</dbReference>
<gene>
    <name evidence="11" type="ORF">F4562_001167</name>
</gene>
<keyword evidence="12" id="KW-1185">Reference proteome</keyword>
<dbReference type="SMART" id="SM00827">
    <property type="entry name" value="PKS_AT"/>
    <property type="match status" value="1"/>
</dbReference>
<dbReference type="FunFam" id="1.10.1200.10:FF:000007">
    <property type="entry name" value="Probable polyketide synthase pks17"/>
    <property type="match status" value="1"/>
</dbReference>
<dbReference type="Gene3D" id="3.40.50.720">
    <property type="entry name" value="NAD(P)-binding Rossmann-like Domain"/>
    <property type="match status" value="1"/>
</dbReference>
<dbReference type="InterPro" id="IPR016036">
    <property type="entry name" value="Malonyl_transacylase_ACP-bd"/>
</dbReference>
<dbReference type="Pfam" id="PF16197">
    <property type="entry name" value="KAsynt_C_assoc"/>
    <property type="match status" value="1"/>
</dbReference>
<evidence type="ECO:0000256" key="4">
    <source>
        <dbReference type="ARBA" id="ARBA00022679"/>
    </source>
</evidence>
<dbReference type="SMART" id="SM00825">
    <property type="entry name" value="PKS_KS"/>
    <property type="match status" value="1"/>
</dbReference>
<dbReference type="InterPro" id="IPR014030">
    <property type="entry name" value="Ketoacyl_synth_N"/>
</dbReference>
<dbReference type="Pfam" id="PF08990">
    <property type="entry name" value="Docking"/>
    <property type="match status" value="1"/>
</dbReference>
<dbReference type="InterPro" id="IPR001031">
    <property type="entry name" value="Thioesterase"/>
</dbReference>
<evidence type="ECO:0000256" key="1">
    <source>
        <dbReference type="ARBA" id="ARBA00001957"/>
    </source>
</evidence>
<protein>
    <submittedName>
        <fullName evidence="11">Acyl transferase domain-containing protein/surfactin synthase thioesterase subunit</fullName>
    </submittedName>
</protein>
<feature type="domain" description="Carrier" evidence="9">
    <location>
        <begin position="1554"/>
        <end position="1629"/>
    </location>
</feature>
<dbReference type="Gene3D" id="3.40.50.1820">
    <property type="entry name" value="alpha/beta hydrolase"/>
    <property type="match status" value="1"/>
</dbReference>
<dbReference type="GO" id="GO:0004315">
    <property type="term" value="F:3-oxoacyl-[acyl-carrier-protein] synthase activity"/>
    <property type="evidence" value="ECO:0007669"/>
    <property type="project" value="InterPro"/>
</dbReference>
<keyword evidence="2" id="KW-0596">Phosphopantetheine</keyword>
<dbReference type="SMART" id="SM00824">
    <property type="entry name" value="PKS_TE"/>
    <property type="match status" value="1"/>
</dbReference>
<feature type="region of interest" description="Disordered" evidence="8">
    <location>
        <begin position="462"/>
        <end position="525"/>
    </location>
</feature>
<dbReference type="FunFam" id="3.40.366.10:FF:000002">
    <property type="entry name" value="Probable polyketide synthase 2"/>
    <property type="match status" value="1"/>
</dbReference>
<dbReference type="RefSeq" id="WP_184547892.1">
    <property type="nucleotide sequence ID" value="NZ_JACHMP010000001.1"/>
</dbReference>
<dbReference type="InterPro" id="IPR006162">
    <property type="entry name" value="Ppantetheine_attach_site"/>
</dbReference>
<dbReference type="Gene3D" id="3.40.366.10">
    <property type="entry name" value="Malonyl-Coenzyme A Acyl Carrier Protein, domain 2"/>
    <property type="match status" value="1"/>
</dbReference>
<dbReference type="Gene3D" id="3.40.47.10">
    <property type="match status" value="1"/>
</dbReference>
<evidence type="ECO:0000256" key="7">
    <source>
        <dbReference type="ARBA" id="ARBA00023315"/>
    </source>
</evidence>
<dbReference type="InterPro" id="IPR036299">
    <property type="entry name" value="Polyketide_synth_docking_sf"/>
</dbReference>
<dbReference type="SUPFAM" id="SSF53901">
    <property type="entry name" value="Thiolase-like"/>
    <property type="match status" value="1"/>
</dbReference>
<dbReference type="NCBIfam" id="NF045894">
    <property type="entry name" value="PKS_plus_SDR"/>
    <property type="match status" value="1"/>
</dbReference>
<organism evidence="11 12">
    <name type="scientific">Streptosporangium becharense</name>
    <dbReference type="NCBI Taxonomy" id="1816182"/>
    <lineage>
        <taxon>Bacteria</taxon>
        <taxon>Bacillati</taxon>
        <taxon>Actinomycetota</taxon>
        <taxon>Actinomycetes</taxon>
        <taxon>Streptosporangiales</taxon>
        <taxon>Streptosporangiaceae</taxon>
        <taxon>Streptosporangium</taxon>
    </lineage>
</organism>
<dbReference type="SUPFAM" id="SSF55048">
    <property type="entry name" value="Probable ACP-binding domain of malonyl-CoA ACP transacylase"/>
    <property type="match status" value="1"/>
</dbReference>
<comment type="cofactor">
    <cofactor evidence="1">
        <name>pantetheine 4'-phosphate</name>
        <dbReference type="ChEBI" id="CHEBI:47942"/>
    </cofactor>
</comment>
<dbReference type="GO" id="GO:0004312">
    <property type="term" value="F:fatty acid synthase activity"/>
    <property type="evidence" value="ECO:0007669"/>
    <property type="project" value="TreeGrafter"/>
</dbReference>
<evidence type="ECO:0000256" key="6">
    <source>
        <dbReference type="ARBA" id="ARBA00023268"/>
    </source>
</evidence>
<dbReference type="CDD" id="cd08952">
    <property type="entry name" value="KR_1_SDR_x"/>
    <property type="match status" value="1"/>
</dbReference>
<dbReference type="PROSITE" id="PS50075">
    <property type="entry name" value="CARRIER"/>
    <property type="match status" value="1"/>
</dbReference>
<dbReference type="InterPro" id="IPR013968">
    <property type="entry name" value="PKS_KR"/>
</dbReference>
<dbReference type="InterPro" id="IPR020841">
    <property type="entry name" value="PKS_Beta-ketoAc_synthase_dom"/>
</dbReference>
<dbReference type="GO" id="GO:0031177">
    <property type="term" value="F:phosphopantetheine binding"/>
    <property type="evidence" value="ECO:0007669"/>
    <property type="project" value="InterPro"/>
</dbReference>
<sequence length="1926" mass="200406">MADEQKLLGYLRRVTADLQNAQQRLREVDARDREPIAVVAMGCRFPGGVRTPEELWRLVADGRDGISAFPDDRGWDLDALYDPDHARPGTSYTREGGFLYDAGDFDAASFGISPREALATDPQQRLLLQVAWEAFERAGIDLTTLKGSQTGVFVGAFSSGYGTGLVTPPEGVEGHLLTGGSTAVISGRIAYVFGLKGPALTVDTACSSSLVALHLACESLRRGESTLALAGGVTVMATPETFVEFSRQRGLAADGRCKAFSDDADGTGWGEGAGLLLLERLSDARRNGHPVVGLIRGSAVNQDGASNGLSAPNGVSQQRVIRRALANAGLAAFDVDAVEAHGTGTTLGDPIEAQALLATYGKDRPSDLPLWLGSIKSNIGHTQAAAGVAGVIKMLMALRGGLLPRTLHVSEPSSHVDWSAGNVRLLTEPVAWPESDRPRRAGVSSFGVSGTNAHVIVEQAPAGDPAEAAEPVPAPAAGTSAVRAGTSALRAGSPGPAGHGAGPAADPGRSGTPGDAGRPAAAAWTVSARSAPALRAQLDRLRAHAEEHPGHSAADIGLSLAASRTAFPHRAVVVGRDREELLAGVRGLAAGDETACAATGVASGAPGKTVFVFPGQGSQWAGMATELLAASPVFAAHIGDCERALAPFVDWSLTGVLRGRPDAPSLERVDVVQPVLWAVMVSLARLWAEYGIRPDAVIGHSQGEIAAATVAGGLSLDDGARVAALRSRAIGEVLAGRGGMVSVGLPAEELAGWLEPRRGAISLAAVNGARSVVVSGEPDALDELTAALTAQGVRARRVPVDYASHSAQVEELRERLLRDLGPVAPRSGDVPMISTVTGDWIDTSALDAEYWYTNLRRTVGFDPAVRALAAQGHGVFVETSPHPVLTMGMQETLDALGRDAVVTGTLRRDDGGPVRLLTSAAELHVRGVTVDWSAPHSGGRRVDLPTYAFQERRYWLESAPAAKRAQDADPVDAAFWEAVERGDATGLAGDDGADAAALGRLLPALSSWRRRMRERAAVDTWRYRVSWRPVADPPAAALTGTWLLALPEAGDAAPVTGDAAPHAGPAGAAHAAHAAHAALVEAVAEGLGRHGARVVPIRAAGRDRAGLAAELRELPADEQPAGVLSLLALDERPHPVHPALSRGTADTVTLVQALTDAAVTAPLWAVTSGAVATRSATPQEPSEDASPFQASVWGIGTVLALDHPGTWGGLVDLPPAPDERAVARLCGVLAGSGGEEQLAVRDTGILARRLVRAPLGDAAPAPSGTAPGARGTALVTGGTGGVGAHVARWLARRGTGHLVLTSRRGPAAAGAEELEAELTALGAKVTIAACDVADREQLRRLLDSLPAELPLTTVVHAAGVVGDDVPLADTTLEEFAEVGRAKVAGAHHLDELLGDRPLEEFVLFSSGAAVWGQGGQAAYAAANAFLDALAARRRARGLAASCVAWGAWGGGGMVDESIGARLLRLGVRVMEPSAATAALGQALDRGEHHLVVADIDWTRFAPAYALARPRPLLRALPEVTAILAGGSDPGDEEEGGAAPLVARLAGLPEERRLDELREAVRAHAARVLGHPGPEAVDADQNFLEAGFDSLTSMELRNALIKATGLRMPATVVFDYPNPADLAKHLLGELDARLAGPGAEPARGGADPADTPSALLHEAALKGKMHEGMAMLRALADLRQSFSSPEELEEIPPPVKLAAGPGRPSLFCFSTPMALGGATQFARLAANFRDVRDLFALPVLGFAREESLPATVDAAVRTWAESVRRAAGDEPFVVLGYCAGGIFAHAAVGYLESLGVNPAGLVLLDTFMPDDKVIDDLGTQMVQGMFDREASFGPFTSARLGAMGRYYKLFRECAVGEVKAPILFLRPDTPLPGPGGEPPATEDWRASWHTDHVAREVEGDHFTMLEDRAPSMARAIEDWLASLDAGR</sequence>
<dbReference type="SUPFAM" id="SSF101173">
    <property type="entry name" value="Docking domain B of the erythromycin polyketide synthase (DEBS)"/>
    <property type="match status" value="1"/>
</dbReference>
<keyword evidence="5" id="KW-0045">Antibiotic biosynthesis</keyword>
<evidence type="ECO:0000313" key="12">
    <source>
        <dbReference type="Proteomes" id="UP000540685"/>
    </source>
</evidence>
<dbReference type="SUPFAM" id="SSF53474">
    <property type="entry name" value="alpha/beta-Hydrolases"/>
    <property type="match status" value="1"/>
</dbReference>
<dbReference type="InterPro" id="IPR020802">
    <property type="entry name" value="TesA-like"/>
</dbReference>
<evidence type="ECO:0000256" key="2">
    <source>
        <dbReference type="ARBA" id="ARBA00022450"/>
    </source>
</evidence>
<dbReference type="Pfam" id="PF00109">
    <property type="entry name" value="ketoacyl-synt"/>
    <property type="match status" value="1"/>
</dbReference>
<dbReference type="Pfam" id="PF08659">
    <property type="entry name" value="KR"/>
    <property type="match status" value="1"/>
</dbReference>
<keyword evidence="6" id="KW-0511">Multifunctional enzyme</keyword>
<dbReference type="GO" id="GO:0033068">
    <property type="term" value="P:macrolide biosynthetic process"/>
    <property type="evidence" value="ECO:0007669"/>
    <property type="project" value="UniProtKB-ARBA"/>
</dbReference>
<evidence type="ECO:0000259" key="9">
    <source>
        <dbReference type="PROSITE" id="PS50075"/>
    </source>
</evidence>
<dbReference type="Pfam" id="PF00698">
    <property type="entry name" value="Acyl_transf_1"/>
    <property type="match status" value="1"/>
</dbReference>
<dbReference type="InterPro" id="IPR057326">
    <property type="entry name" value="KR_dom"/>
</dbReference>
<reference evidence="11 12" key="1">
    <citation type="submission" date="2020-08" db="EMBL/GenBank/DDBJ databases">
        <title>Sequencing the genomes of 1000 actinobacteria strains.</title>
        <authorList>
            <person name="Klenk H.-P."/>
        </authorList>
    </citation>
    <scope>NUCLEOTIDE SEQUENCE [LARGE SCALE GENOMIC DNA]</scope>
    <source>
        <strain evidence="11 12">DSM 46887</strain>
    </source>
</reference>
<evidence type="ECO:0000313" key="11">
    <source>
        <dbReference type="EMBL" id="MBB5818105.1"/>
    </source>
</evidence>
<dbReference type="FunFam" id="3.40.47.10:FF:000019">
    <property type="entry name" value="Polyketide synthase type I"/>
    <property type="match status" value="1"/>
</dbReference>
<accession>A0A7W9ICQ3</accession>
<evidence type="ECO:0000259" key="10">
    <source>
        <dbReference type="PROSITE" id="PS52004"/>
    </source>
</evidence>
<dbReference type="SMART" id="SM00822">
    <property type="entry name" value="PKS_KR"/>
    <property type="match status" value="1"/>
</dbReference>
<proteinExistence type="predicted"/>
<dbReference type="Pfam" id="PF00550">
    <property type="entry name" value="PP-binding"/>
    <property type="match status" value="1"/>
</dbReference>
<dbReference type="InterPro" id="IPR009081">
    <property type="entry name" value="PP-bd_ACP"/>
</dbReference>
<comment type="caution">
    <text evidence="11">The sequence shown here is derived from an EMBL/GenBank/DDBJ whole genome shotgun (WGS) entry which is preliminary data.</text>
</comment>